<reference evidence="2 3" key="1">
    <citation type="journal article" date="2015" name="Nat. Commun.">
        <title>Lucilia cuprina genome unlocks parasitic fly biology to underpin future interventions.</title>
        <authorList>
            <person name="Anstead C.A."/>
            <person name="Korhonen P.K."/>
            <person name="Young N.D."/>
            <person name="Hall R.S."/>
            <person name="Jex A.R."/>
            <person name="Murali S.C."/>
            <person name="Hughes D.S."/>
            <person name="Lee S.F."/>
            <person name="Perry T."/>
            <person name="Stroehlein A.J."/>
            <person name="Ansell B.R."/>
            <person name="Breugelmans B."/>
            <person name="Hofmann A."/>
            <person name="Qu J."/>
            <person name="Dugan S."/>
            <person name="Lee S.L."/>
            <person name="Chao H."/>
            <person name="Dinh H."/>
            <person name="Han Y."/>
            <person name="Doddapaneni H.V."/>
            <person name="Worley K.C."/>
            <person name="Muzny D.M."/>
            <person name="Ioannidis P."/>
            <person name="Waterhouse R.M."/>
            <person name="Zdobnov E.M."/>
            <person name="James P.J."/>
            <person name="Bagnall N.H."/>
            <person name="Kotze A.C."/>
            <person name="Gibbs R.A."/>
            <person name="Richards S."/>
            <person name="Batterham P."/>
            <person name="Gasser R.B."/>
        </authorList>
    </citation>
    <scope>NUCLEOTIDE SEQUENCE [LARGE SCALE GENOMIC DNA]</scope>
    <source>
        <strain evidence="2 3">LS</strain>
        <tissue evidence="2">Full body</tissue>
    </source>
</reference>
<name>A0A0L0BVU1_LUCCU</name>
<evidence type="ECO:0000313" key="3">
    <source>
        <dbReference type="Proteomes" id="UP000037069"/>
    </source>
</evidence>
<organism evidence="2 3">
    <name type="scientific">Lucilia cuprina</name>
    <name type="common">Green bottle fly</name>
    <name type="synonym">Australian sheep blowfly</name>
    <dbReference type="NCBI Taxonomy" id="7375"/>
    <lineage>
        <taxon>Eukaryota</taxon>
        <taxon>Metazoa</taxon>
        <taxon>Ecdysozoa</taxon>
        <taxon>Arthropoda</taxon>
        <taxon>Hexapoda</taxon>
        <taxon>Insecta</taxon>
        <taxon>Pterygota</taxon>
        <taxon>Neoptera</taxon>
        <taxon>Endopterygota</taxon>
        <taxon>Diptera</taxon>
        <taxon>Brachycera</taxon>
        <taxon>Muscomorpha</taxon>
        <taxon>Oestroidea</taxon>
        <taxon>Calliphoridae</taxon>
        <taxon>Luciliinae</taxon>
        <taxon>Lucilia</taxon>
    </lineage>
</organism>
<feature type="region of interest" description="Disordered" evidence="1">
    <location>
        <begin position="58"/>
        <end position="81"/>
    </location>
</feature>
<accession>A0A0L0BVU1</accession>
<keyword evidence="3" id="KW-1185">Reference proteome</keyword>
<dbReference type="AlphaFoldDB" id="A0A0L0BVU1"/>
<evidence type="ECO:0000256" key="1">
    <source>
        <dbReference type="SAM" id="MobiDB-lite"/>
    </source>
</evidence>
<proteinExistence type="predicted"/>
<feature type="compositionally biased region" description="Acidic residues" evidence="1">
    <location>
        <begin position="59"/>
        <end position="69"/>
    </location>
</feature>
<sequence>MAYQTLVNTTISTMPANKPQYTPSKVLKKALKSVRKLFKKSNKHQKFLNETIYAHDEADYSSEEELENQENERKEALKQEN</sequence>
<dbReference type="Proteomes" id="UP000037069">
    <property type="component" value="Unassembled WGS sequence"/>
</dbReference>
<comment type="caution">
    <text evidence="2">The sequence shown here is derived from an EMBL/GenBank/DDBJ whole genome shotgun (WGS) entry which is preliminary data.</text>
</comment>
<feature type="compositionally biased region" description="Basic and acidic residues" evidence="1">
    <location>
        <begin position="70"/>
        <end position="81"/>
    </location>
</feature>
<dbReference type="EMBL" id="JRES01001255">
    <property type="protein sequence ID" value="KNC24165.1"/>
    <property type="molecule type" value="Genomic_DNA"/>
</dbReference>
<protein>
    <submittedName>
        <fullName evidence="2">Uncharacterized protein</fullName>
    </submittedName>
</protein>
<dbReference type="OrthoDB" id="8056137at2759"/>
<gene>
    <name evidence="2" type="ORF">FF38_11161</name>
</gene>
<evidence type="ECO:0000313" key="2">
    <source>
        <dbReference type="EMBL" id="KNC24165.1"/>
    </source>
</evidence>